<dbReference type="GO" id="GO:0071140">
    <property type="term" value="P:resolution of mitotic recombination intermediates"/>
    <property type="evidence" value="ECO:0007669"/>
    <property type="project" value="TreeGrafter"/>
</dbReference>
<dbReference type="InterPro" id="IPR013632">
    <property type="entry name" value="Rad51_C"/>
</dbReference>
<dbReference type="Gene3D" id="3.40.50.300">
    <property type="entry name" value="P-loop containing nucleotide triphosphate hydrolases"/>
    <property type="match status" value="1"/>
</dbReference>
<sequence length="394" mass="43873">MSVHNKQEGGKCEVPLTALQLFHNNSRRKKNGSEPNNLSLQTDQNAVSMPIPLLLPPSKSGTSDKSTNHDNDWLTLGQKHIGSITELSGEGGTGKTQFLLSLCLTTALLQTDTLNTNVGHSAVENKRPRDFDESQVLSNQQQKKRHISEFQQSILPEAHHESIEFCEALFVSMGESTSSSQIAHRLHQMAAARSEEIPSSQSSPSTIRQVMERVHTRIIHNTEEFIDLIAELPHILKYGLNQGNGQNVTNKKSRSNIRLVVLDSIAGLYRMDDSVQSDKFFYMKRSEELFGISAKLKRISKDFGVHIIITNQVTTTLEGNVSTGVWNPIDGKVPSLGLSWSCCVNERYFLSRKEISMGDSTRFARRLHLLASSHSEQGKNVEIQIETKGVSSKL</sequence>
<dbReference type="GO" id="GO:0090656">
    <property type="term" value="P:t-circle formation"/>
    <property type="evidence" value="ECO:0007669"/>
    <property type="project" value="TreeGrafter"/>
</dbReference>
<dbReference type="SUPFAM" id="SSF52540">
    <property type="entry name" value="P-loop containing nucleoside triphosphate hydrolases"/>
    <property type="match status" value="1"/>
</dbReference>
<evidence type="ECO:0000259" key="2">
    <source>
        <dbReference type="Pfam" id="PF08423"/>
    </source>
</evidence>
<dbReference type="InterPro" id="IPR027417">
    <property type="entry name" value="P-loop_NTPase"/>
</dbReference>
<dbReference type="EMBL" id="BLLK01000069">
    <property type="protein sequence ID" value="GFH60929.1"/>
    <property type="molecule type" value="Genomic_DNA"/>
</dbReference>
<dbReference type="GO" id="GO:0000400">
    <property type="term" value="F:four-way junction DNA binding"/>
    <property type="evidence" value="ECO:0007669"/>
    <property type="project" value="TreeGrafter"/>
</dbReference>
<gene>
    <name evidence="3" type="ORF">CTEN210_17405</name>
</gene>
<reference evidence="3 4" key="1">
    <citation type="journal article" date="2021" name="Sci. Rep.">
        <title>The genome of the diatom Chaetoceros tenuissimus carries an ancient integrated fragment of an extant virus.</title>
        <authorList>
            <person name="Hongo Y."/>
            <person name="Kimura K."/>
            <person name="Takaki Y."/>
            <person name="Yoshida Y."/>
            <person name="Baba S."/>
            <person name="Kobayashi G."/>
            <person name="Nagasaki K."/>
            <person name="Hano T."/>
            <person name="Tomaru Y."/>
        </authorList>
    </citation>
    <scope>NUCLEOTIDE SEQUENCE [LARGE SCALE GENOMIC DNA]</scope>
    <source>
        <strain evidence="3 4">NIES-3715</strain>
    </source>
</reference>
<dbReference type="Pfam" id="PF08423">
    <property type="entry name" value="Rad51"/>
    <property type="match status" value="1"/>
</dbReference>
<proteinExistence type="predicted"/>
<name>A0AAD3DE11_9STRA</name>
<evidence type="ECO:0000256" key="1">
    <source>
        <dbReference type="SAM" id="MobiDB-lite"/>
    </source>
</evidence>
<organism evidence="3 4">
    <name type="scientific">Chaetoceros tenuissimus</name>
    <dbReference type="NCBI Taxonomy" id="426638"/>
    <lineage>
        <taxon>Eukaryota</taxon>
        <taxon>Sar</taxon>
        <taxon>Stramenopiles</taxon>
        <taxon>Ochrophyta</taxon>
        <taxon>Bacillariophyta</taxon>
        <taxon>Coscinodiscophyceae</taxon>
        <taxon>Chaetocerotophycidae</taxon>
        <taxon>Chaetocerotales</taxon>
        <taxon>Chaetocerotaceae</taxon>
        <taxon>Chaetoceros</taxon>
    </lineage>
</organism>
<feature type="compositionally biased region" description="Polar residues" evidence="1">
    <location>
        <begin position="33"/>
        <end position="47"/>
    </location>
</feature>
<protein>
    <recommendedName>
        <fullName evidence="2">Rad51-like C-terminal domain-containing protein</fullName>
    </recommendedName>
</protein>
<evidence type="ECO:0000313" key="4">
    <source>
        <dbReference type="Proteomes" id="UP001054902"/>
    </source>
</evidence>
<comment type="caution">
    <text evidence="3">The sequence shown here is derived from an EMBL/GenBank/DDBJ whole genome shotgun (WGS) entry which is preliminary data.</text>
</comment>
<evidence type="ECO:0000313" key="3">
    <source>
        <dbReference type="EMBL" id="GFH60929.1"/>
    </source>
</evidence>
<feature type="region of interest" description="Disordered" evidence="1">
    <location>
        <begin position="26"/>
        <end position="69"/>
    </location>
</feature>
<dbReference type="PANTHER" id="PTHR46487:SF1">
    <property type="entry name" value="DNA REPAIR PROTEIN XRCC3"/>
    <property type="match status" value="1"/>
</dbReference>
<dbReference type="GO" id="GO:0033065">
    <property type="term" value="C:Rad51C-XRCC3 complex"/>
    <property type="evidence" value="ECO:0007669"/>
    <property type="project" value="TreeGrafter"/>
</dbReference>
<dbReference type="GO" id="GO:0045003">
    <property type="term" value="P:double-strand break repair via synthesis-dependent strand annealing"/>
    <property type="evidence" value="ECO:0007669"/>
    <property type="project" value="TreeGrafter"/>
</dbReference>
<dbReference type="AlphaFoldDB" id="A0AAD3DE11"/>
<dbReference type="Proteomes" id="UP001054902">
    <property type="component" value="Unassembled WGS sequence"/>
</dbReference>
<dbReference type="PANTHER" id="PTHR46487">
    <property type="entry name" value="DNA REPAIR PROTEIN XRCC3"/>
    <property type="match status" value="1"/>
</dbReference>
<dbReference type="GO" id="GO:0000722">
    <property type="term" value="P:telomere maintenance via recombination"/>
    <property type="evidence" value="ECO:0007669"/>
    <property type="project" value="TreeGrafter"/>
</dbReference>
<feature type="domain" description="Rad51-like C-terminal" evidence="2">
    <location>
        <begin position="248"/>
        <end position="332"/>
    </location>
</feature>
<accession>A0AAD3DE11</accession>
<dbReference type="GO" id="GO:0005657">
    <property type="term" value="C:replication fork"/>
    <property type="evidence" value="ECO:0007669"/>
    <property type="project" value="TreeGrafter"/>
</dbReference>
<keyword evidence="4" id="KW-1185">Reference proteome</keyword>